<accession>A0ABX2B2L8</accession>
<comment type="caution">
    <text evidence="1">The sequence shown here is derived from an EMBL/GenBank/DDBJ whole genome shotgun (WGS) entry which is preliminary data.</text>
</comment>
<evidence type="ECO:0008006" key="3">
    <source>
        <dbReference type="Google" id="ProtNLM"/>
    </source>
</evidence>
<dbReference type="EMBL" id="JABKKJ010000013">
    <property type="protein sequence ID" value="NPE25513.1"/>
    <property type="molecule type" value="Genomic_DNA"/>
</dbReference>
<gene>
    <name evidence="1" type="ORF">HPS54_08315</name>
</gene>
<dbReference type="SUPFAM" id="SSF53335">
    <property type="entry name" value="S-adenosyl-L-methionine-dependent methyltransferases"/>
    <property type="match status" value="1"/>
</dbReference>
<name>A0ABX2B2L8_9BACT</name>
<reference evidence="1 2" key="1">
    <citation type="submission" date="2020-05" db="EMBL/GenBank/DDBJ databases">
        <title>Distinct polysaccharide utilization as determinants for interspecies competition between intestinal Prevotella spp.</title>
        <authorList>
            <person name="Galvez E.J.C."/>
            <person name="Iljazovic A."/>
            <person name="Strowig T."/>
        </authorList>
    </citation>
    <scope>NUCLEOTIDE SEQUENCE [LARGE SCALE GENOMIC DNA]</scope>
    <source>
        <strain evidence="1 2">PCHR</strain>
    </source>
</reference>
<dbReference type="Gene3D" id="3.40.50.150">
    <property type="entry name" value="Vaccinia Virus protein VP39"/>
    <property type="match status" value="1"/>
</dbReference>
<dbReference type="Proteomes" id="UP000820977">
    <property type="component" value="Unassembled WGS sequence"/>
</dbReference>
<proteinExistence type="predicted"/>
<sequence length="321" mass="37028">MGILKYKDFPKWLDKIIYTDFKAIFEPHPQDVVYNPDQPYEFVKIYIGTYFPRSYAEAFCIVNNLLENEKYLSNIYTLEEVNILDFCCGTGGEIIGLIDVLQSKMPNLKRINIDAFDANPDAIRFLYHLIESVIDSGNIRIEININPQGIFVSSEQELSDLVNLTNVRYHFIVSFKALNEFVQHGTFKNKNVYSLISSYFLPLLSDVGVLILSDVTTKLNNSELFYPQVLNTSINEFISSCKNEFKTLYPYSCHFNEMICNGCYMQDVFTVSHSKKINDVSKVAYRIICRKNFADAIVAPHINYSCRKNNPLADKKSPYNY</sequence>
<evidence type="ECO:0000313" key="2">
    <source>
        <dbReference type="Proteomes" id="UP000820977"/>
    </source>
</evidence>
<dbReference type="InterPro" id="IPR029063">
    <property type="entry name" value="SAM-dependent_MTases_sf"/>
</dbReference>
<dbReference type="RefSeq" id="WP_172344980.1">
    <property type="nucleotide sequence ID" value="NZ_CATJFF010000097.1"/>
</dbReference>
<keyword evidence="2" id="KW-1185">Reference proteome</keyword>
<organism evidence="1 2">
    <name type="scientific">Xylanibacter caecicola</name>
    <dbReference type="NCBI Taxonomy" id="2736294"/>
    <lineage>
        <taxon>Bacteria</taxon>
        <taxon>Pseudomonadati</taxon>
        <taxon>Bacteroidota</taxon>
        <taxon>Bacteroidia</taxon>
        <taxon>Bacteroidales</taxon>
        <taxon>Prevotellaceae</taxon>
        <taxon>Xylanibacter</taxon>
    </lineage>
</organism>
<protein>
    <recommendedName>
        <fullName evidence="3">Histidine-specific methyltransferase SAM-dependent domain-containing protein</fullName>
    </recommendedName>
</protein>
<evidence type="ECO:0000313" key="1">
    <source>
        <dbReference type="EMBL" id="NPE25513.1"/>
    </source>
</evidence>